<evidence type="ECO:0000313" key="11">
    <source>
        <dbReference type="Proteomes" id="UP001527866"/>
    </source>
</evidence>
<dbReference type="GO" id="GO:0003755">
    <property type="term" value="F:peptidyl-prolyl cis-trans isomerase activity"/>
    <property type="evidence" value="ECO:0007669"/>
    <property type="project" value="UniProtKB-EC"/>
</dbReference>
<dbReference type="PANTHER" id="PTHR43811:SF19">
    <property type="entry name" value="39 KDA FK506-BINDING NUCLEAR PROTEIN"/>
    <property type="match status" value="1"/>
</dbReference>
<comment type="similarity">
    <text evidence="2">Belongs to the FKBP-type PPIase family.</text>
</comment>
<keyword evidence="5 6" id="KW-0413">Isomerase</keyword>
<feature type="region of interest" description="Disordered" evidence="7">
    <location>
        <begin position="179"/>
        <end position="219"/>
    </location>
</feature>
<accession>A0ABT4U7I3</accession>
<dbReference type="RefSeq" id="WP_270687617.1">
    <property type="nucleotide sequence ID" value="NZ_JAQFWQ010000062.1"/>
</dbReference>
<feature type="region of interest" description="Disordered" evidence="7">
    <location>
        <begin position="324"/>
        <end position="358"/>
    </location>
</feature>
<evidence type="ECO:0000256" key="4">
    <source>
        <dbReference type="ARBA" id="ARBA00023110"/>
    </source>
</evidence>
<feature type="chain" id="PRO_5046350616" description="peptidylprolyl isomerase" evidence="8">
    <location>
        <begin position="24"/>
        <end position="358"/>
    </location>
</feature>
<dbReference type="PROSITE" id="PS51257">
    <property type="entry name" value="PROKAR_LIPOPROTEIN"/>
    <property type="match status" value="1"/>
</dbReference>
<evidence type="ECO:0000259" key="9">
    <source>
        <dbReference type="PROSITE" id="PS50059"/>
    </source>
</evidence>
<keyword evidence="8" id="KW-0732">Signal</keyword>
<dbReference type="Pfam" id="PF00254">
    <property type="entry name" value="FKBP_C"/>
    <property type="match status" value="1"/>
</dbReference>
<dbReference type="InterPro" id="IPR046357">
    <property type="entry name" value="PPIase_dom_sf"/>
</dbReference>
<evidence type="ECO:0000256" key="1">
    <source>
        <dbReference type="ARBA" id="ARBA00000971"/>
    </source>
</evidence>
<evidence type="ECO:0000256" key="8">
    <source>
        <dbReference type="SAM" id="SignalP"/>
    </source>
</evidence>
<dbReference type="Gene3D" id="3.10.50.40">
    <property type="match status" value="1"/>
</dbReference>
<feature type="domain" description="PPIase FKBP-type" evidence="9">
    <location>
        <begin position="237"/>
        <end position="326"/>
    </location>
</feature>
<evidence type="ECO:0000313" key="10">
    <source>
        <dbReference type="EMBL" id="MDA2812896.1"/>
    </source>
</evidence>
<dbReference type="EC" id="5.2.1.8" evidence="3 6"/>
<evidence type="ECO:0000256" key="7">
    <source>
        <dbReference type="SAM" id="MobiDB-lite"/>
    </source>
</evidence>
<organism evidence="10 11">
    <name type="scientific">Nocardiopsis endophytica</name>
    <dbReference type="NCBI Taxonomy" id="3018445"/>
    <lineage>
        <taxon>Bacteria</taxon>
        <taxon>Bacillati</taxon>
        <taxon>Actinomycetota</taxon>
        <taxon>Actinomycetes</taxon>
        <taxon>Streptosporangiales</taxon>
        <taxon>Nocardiopsidaceae</taxon>
        <taxon>Nocardiopsis</taxon>
    </lineage>
</organism>
<keyword evidence="4 6" id="KW-0697">Rotamase</keyword>
<keyword evidence="11" id="KW-1185">Reference proteome</keyword>
<protein>
    <recommendedName>
        <fullName evidence="3 6">peptidylprolyl isomerase</fullName>
        <ecNumber evidence="3 6">5.2.1.8</ecNumber>
    </recommendedName>
</protein>
<gene>
    <name evidence="10" type="ORF">O4J56_19785</name>
</gene>
<dbReference type="PANTHER" id="PTHR43811">
    <property type="entry name" value="FKBP-TYPE PEPTIDYL-PROLYL CIS-TRANS ISOMERASE FKPA"/>
    <property type="match status" value="1"/>
</dbReference>
<dbReference type="PROSITE" id="PS50059">
    <property type="entry name" value="FKBP_PPIASE"/>
    <property type="match status" value="1"/>
</dbReference>
<sequence length="358" mass="38117">MRRRAAALAVPFSAVLLAVSACGTIPEDWKTPAFLQTGDDVDSRLPEVSGKPGEEPKVEFPDIAPPGEQISGVVRPGEDQGEIVRADDLLLVDIVDYQWEGKGKAEKTNSTYETGTPFLLSMEQLGEEFNKDIVNQNVGAQVVFVFPAADPEQAQAQGMDPSEIPEGDSVSVLEVRDRFGKGDTVPGEQTTDGGDGLPTAPDNGAAEPEISIPEGDPPKELEKVNLVEGDGPEVKDEQELVVQYTGVRWEDGKVFDSTWSKGGAPFTFPLGQGQVIEGWDEGLKGEKVGSRVLLTIPEDQAYGKEAADNGQPAGTLVFVIDILGAVDPPPPAEETGEGEEKSGDEKSGDEDKSGDEEK</sequence>
<reference evidence="10 11" key="1">
    <citation type="submission" date="2023-01" db="EMBL/GenBank/DDBJ databases">
        <title>Draft genome sequence of Nocardiopsis sp. RSe5-2 isolated from halophytes.</title>
        <authorList>
            <person name="Duangmal K."/>
            <person name="Chantavorakit T."/>
        </authorList>
    </citation>
    <scope>NUCLEOTIDE SEQUENCE [LARGE SCALE GENOMIC DNA]</scope>
    <source>
        <strain evidence="10 11">RSe5-2</strain>
    </source>
</reference>
<feature type="region of interest" description="Disordered" evidence="7">
    <location>
        <begin position="36"/>
        <end position="59"/>
    </location>
</feature>
<proteinExistence type="inferred from homology"/>
<name>A0ABT4U7I3_9ACTN</name>
<evidence type="ECO:0000256" key="3">
    <source>
        <dbReference type="ARBA" id="ARBA00013194"/>
    </source>
</evidence>
<comment type="catalytic activity">
    <reaction evidence="1 6">
        <text>[protein]-peptidylproline (omega=180) = [protein]-peptidylproline (omega=0)</text>
        <dbReference type="Rhea" id="RHEA:16237"/>
        <dbReference type="Rhea" id="RHEA-COMP:10747"/>
        <dbReference type="Rhea" id="RHEA-COMP:10748"/>
        <dbReference type="ChEBI" id="CHEBI:83833"/>
        <dbReference type="ChEBI" id="CHEBI:83834"/>
        <dbReference type="EC" id="5.2.1.8"/>
    </reaction>
</comment>
<evidence type="ECO:0000256" key="2">
    <source>
        <dbReference type="ARBA" id="ARBA00006577"/>
    </source>
</evidence>
<comment type="caution">
    <text evidence="10">The sequence shown here is derived from an EMBL/GenBank/DDBJ whole genome shotgun (WGS) entry which is preliminary data.</text>
</comment>
<dbReference type="EMBL" id="JAQFWQ010000062">
    <property type="protein sequence ID" value="MDA2812896.1"/>
    <property type="molecule type" value="Genomic_DNA"/>
</dbReference>
<dbReference type="Proteomes" id="UP001527866">
    <property type="component" value="Unassembled WGS sequence"/>
</dbReference>
<feature type="signal peptide" evidence="8">
    <location>
        <begin position="1"/>
        <end position="23"/>
    </location>
</feature>
<feature type="compositionally biased region" description="Basic and acidic residues" evidence="7">
    <location>
        <begin position="338"/>
        <end position="351"/>
    </location>
</feature>
<dbReference type="SUPFAM" id="SSF54534">
    <property type="entry name" value="FKBP-like"/>
    <property type="match status" value="1"/>
</dbReference>
<evidence type="ECO:0000256" key="5">
    <source>
        <dbReference type="ARBA" id="ARBA00023235"/>
    </source>
</evidence>
<dbReference type="InterPro" id="IPR001179">
    <property type="entry name" value="PPIase_FKBP_dom"/>
</dbReference>
<evidence type="ECO:0000256" key="6">
    <source>
        <dbReference type="PROSITE-ProRule" id="PRU00277"/>
    </source>
</evidence>